<dbReference type="InterPro" id="IPR029056">
    <property type="entry name" value="Ribokinase-like"/>
</dbReference>
<gene>
    <name evidence="1" type="ORF">SLA_7069</name>
</gene>
<organism evidence="1 2">
    <name type="scientific">Streptomyces laurentii</name>
    <dbReference type="NCBI Taxonomy" id="39478"/>
    <lineage>
        <taxon>Bacteria</taxon>
        <taxon>Bacillati</taxon>
        <taxon>Actinomycetota</taxon>
        <taxon>Actinomycetes</taxon>
        <taxon>Kitasatosporales</taxon>
        <taxon>Streptomycetaceae</taxon>
        <taxon>Streptomyces</taxon>
    </lineage>
</organism>
<dbReference type="KEGG" id="slau:SLA_7069"/>
<dbReference type="SUPFAM" id="SSF53613">
    <property type="entry name" value="Ribokinase-like"/>
    <property type="match status" value="1"/>
</dbReference>
<accession>A0A160P9C4</accession>
<keyword evidence="2" id="KW-1185">Reference proteome</keyword>
<reference evidence="1 2" key="1">
    <citation type="journal article" date="2016" name="Genome Announc.">
        <title>Complete Genome Sequence of Thiostrepton-Producing Streptomyces laurentii ATCC 31255.</title>
        <authorList>
            <person name="Doi K."/>
            <person name="Fujino Y."/>
            <person name="Nagayoshi Y."/>
            <person name="Ohshima T."/>
            <person name="Ogata S."/>
        </authorList>
    </citation>
    <scope>NUCLEOTIDE SEQUENCE [LARGE SCALE GENOMIC DNA]</scope>
    <source>
        <strain evidence="1 2">ATCC 31255</strain>
    </source>
</reference>
<proteinExistence type="predicted"/>
<dbReference type="AlphaFoldDB" id="A0A160P9C4"/>
<dbReference type="Proteomes" id="UP000217676">
    <property type="component" value="Chromosome"/>
</dbReference>
<dbReference type="Gene3D" id="3.40.1190.20">
    <property type="match status" value="1"/>
</dbReference>
<protein>
    <submittedName>
        <fullName evidence="1">PfkB domain containing protein</fullName>
    </submittedName>
</protein>
<name>A0A160P9C4_STRLU</name>
<sequence>MVAALTLRLAAGDDPVEACALGVAVAAVSVLTPDTEPFDREVAESLCPAVRTRRQAGS</sequence>
<dbReference type="EMBL" id="AP017424">
    <property type="protein sequence ID" value="BAU87935.1"/>
    <property type="molecule type" value="Genomic_DNA"/>
</dbReference>
<evidence type="ECO:0000313" key="1">
    <source>
        <dbReference type="EMBL" id="BAU87935.1"/>
    </source>
</evidence>
<evidence type="ECO:0000313" key="2">
    <source>
        <dbReference type="Proteomes" id="UP000217676"/>
    </source>
</evidence>